<evidence type="ECO:0000313" key="9">
    <source>
        <dbReference type="EMBL" id="MEN5378176.1"/>
    </source>
</evidence>
<evidence type="ECO:0000256" key="1">
    <source>
        <dbReference type="ARBA" id="ARBA00004651"/>
    </source>
</evidence>
<evidence type="ECO:0000256" key="2">
    <source>
        <dbReference type="ARBA" id="ARBA00022475"/>
    </source>
</evidence>
<dbReference type="RefSeq" id="WP_346581435.1">
    <property type="nucleotide sequence ID" value="NZ_JBDJLH010000008.1"/>
</dbReference>
<feature type="transmembrane region" description="Helical" evidence="6">
    <location>
        <begin position="304"/>
        <end position="326"/>
    </location>
</feature>
<feature type="domain" description="MacB-like periplasmic core" evidence="8">
    <location>
        <begin position="542"/>
        <end position="616"/>
    </location>
</feature>
<dbReference type="Proteomes" id="UP001409291">
    <property type="component" value="Unassembled WGS sequence"/>
</dbReference>
<evidence type="ECO:0000256" key="5">
    <source>
        <dbReference type="ARBA" id="ARBA00023136"/>
    </source>
</evidence>
<comment type="caution">
    <text evidence="9">The sequence shown here is derived from an EMBL/GenBank/DDBJ whole genome shotgun (WGS) entry which is preliminary data.</text>
</comment>
<feature type="domain" description="MacB-like periplasmic core" evidence="8">
    <location>
        <begin position="24"/>
        <end position="247"/>
    </location>
</feature>
<dbReference type="InterPro" id="IPR050250">
    <property type="entry name" value="Macrolide_Exporter_MacB"/>
</dbReference>
<dbReference type="Pfam" id="PF12704">
    <property type="entry name" value="MacB_PCD"/>
    <property type="match status" value="2"/>
</dbReference>
<organism evidence="9 10">
    <name type="scientific">Sphingobacterium kitahiroshimense</name>
    <dbReference type="NCBI Taxonomy" id="470446"/>
    <lineage>
        <taxon>Bacteria</taxon>
        <taxon>Pseudomonadati</taxon>
        <taxon>Bacteroidota</taxon>
        <taxon>Sphingobacteriia</taxon>
        <taxon>Sphingobacteriales</taxon>
        <taxon>Sphingobacteriaceae</taxon>
        <taxon>Sphingobacterium</taxon>
    </lineage>
</organism>
<protein>
    <submittedName>
        <fullName evidence="9">FtsX-like permease family protein</fullName>
    </submittedName>
</protein>
<dbReference type="PANTHER" id="PTHR30572">
    <property type="entry name" value="MEMBRANE COMPONENT OF TRANSPORTER-RELATED"/>
    <property type="match status" value="1"/>
</dbReference>
<keyword evidence="2" id="KW-1003">Cell membrane</keyword>
<evidence type="ECO:0000256" key="4">
    <source>
        <dbReference type="ARBA" id="ARBA00022989"/>
    </source>
</evidence>
<gene>
    <name evidence="9" type="ORF">ABE541_12980</name>
</gene>
<feature type="transmembrane region" description="Helical" evidence="6">
    <location>
        <begin position="398"/>
        <end position="421"/>
    </location>
</feature>
<evidence type="ECO:0000259" key="7">
    <source>
        <dbReference type="Pfam" id="PF02687"/>
    </source>
</evidence>
<keyword evidence="4 6" id="KW-1133">Transmembrane helix</keyword>
<comment type="subcellular location">
    <subcellularLocation>
        <location evidence="1">Cell membrane</location>
        <topology evidence="1">Multi-pass membrane protein</topology>
    </subcellularLocation>
</comment>
<dbReference type="InterPro" id="IPR025857">
    <property type="entry name" value="MacB_PCD"/>
</dbReference>
<keyword evidence="10" id="KW-1185">Reference proteome</keyword>
<feature type="transmembrane region" description="Helical" evidence="6">
    <location>
        <begin position="695"/>
        <end position="715"/>
    </location>
</feature>
<evidence type="ECO:0000313" key="10">
    <source>
        <dbReference type="Proteomes" id="UP001409291"/>
    </source>
</evidence>
<feature type="transmembrane region" description="Helical" evidence="6">
    <location>
        <begin position="777"/>
        <end position="797"/>
    </location>
</feature>
<sequence>MLVNNLKIALRNISKNKFYSSIKIGGFAFSIAICVLIVLYIKHEISYNKSYPSMDRVYRLIVQAPEGNKINRWVSLSAPGARTLKEEIPAIENSGRILPNPQLGAGSNQLSINNLPDSHYDDGFVYIDQSILDMFPSSIQYGQLQHALDKPNTIVLTKSKAFKYFKGNPIGQQIYLNNNKSKAFTITGVIDDIPSNSTLSGYGFFMSLAGEPFHPGEQNKWTSNNYTIYIKLTPQANIDLVEKEINKIYITGHYIPELIKAGRKIGPIVHQIKISLQNALDIHLHSSDIEDDQVSTLNRGDIRMVWTFASVALFILLIACINFVNLSTANATTRAKEIGIRKTIGSNRKSLISQFMTEALCYSFISLFLAILIAHLLLPVFNNIAHKSIEIPWFTWYFIPYLLISAIIIGSIAGTYPALYLSGFRPITALKNKLVNNANPSLLRNGLVIFQFSTSIILIVGALISHQQIQYMLQKDLGFNKDQVIVLRGLNVIGDQLGPFKNELTSIPSVSHISVSDYLPVPIDGAKRNGNAFWLDGRRELDLATQGQFWRVDQEYLATFEIEMAEGRNFNAQIASDSMGIIVNKQMVKEMGIKNPIGTKITNGETWTILGVVDDFIFESLKGEGTAPVGLVLRDSPSLLSIKVKPQHMDETLNAIAKVWDQFSPNQKINYSFMDESFKILYQDVERTKNIFTCFAVVAIFIASLGLFGLVTYITQQRTKEIGVRKVLGASDMRLLKLLSEDFMKLVLVAIIIATPIAWWAMNTWLADFNYRIDIGWIYFIIAGGCAILIALATISLQTLKVIHTNPVESLRNE</sequence>
<proteinExistence type="predicted"/>
<name>A0ABV0BTX3_9SPHI</name>
<reference evidence="9 10" key="1">
    <citation type="submission" date="2024-04" db="EMBL/GenBank/DDBJ databases">
        <title>WGS of bacteria from Torrens River.</title>
        <authorList>
            <person name="Wyrsch E.R."/>
            <person name="Drigo B."/>
        </authorList>
    </citation>
    <scope>NUCLEOTIDE SEQUENCE [LARGE SCALE GENOMIC DNA]</scope>
    <source>
        <strain evidence="9 10">TWI391</strain>
    </source>
</reference>
<keyword evidence="5 6" id="KW-0472">Membrane</keyword>
<accession>A0ABV0BTX3</accession>
<evidence type="ECO:0000256" key="3">
    <source>
        <dbReference type="ARBA" id="ARBA00022692"/>
    </source>
</evidence>
<feature type="transmembrane region" description="Helical" evidence="6">
    <location>
        <begin position="442"/>
        <end position="464"/>
    </location>
</feature>
<keyword evidence="3 6" id="KW-0812">Transmembrane</keyword>
<feature type="domain" description="ABC3 transporter permease C-terminal" evidence="7">
    <location>
        <begin position="694"/>
        <end position="807"/>
    </location>
</feature>
<dbReference type="PANTHER" id="PTHR30572:SF18">
    <property type="entry name" value="ABC-TYPE MACROLIDE FAMILY EXPORT SYSTEM PERMEASE COMPONENT 2"/>
    <property type="match status" value="1"/>
</dbReference>
<feature type="transmembrane region" description="Helical" evidence="6">
    <location>
        <begin position="21"/>
        <end position="41"/>
    </location>
</feature>
<dbReference type="EMBL" id="JBDJNQ010000005">
    <property type="protein sequence ID" value="MEN5378176.1"/>
    <property type="molecule type" value="Genomic_DNA"/>
</dbReference>
<feature type="domain" description="ABC3 transporter permease C-terminal" evidence="7">
    <location>
        <begin position="310"/>
        <end position="422"/>
    </location>
</feature>
<evidence type="ECO:0000256" key="6">
    <source>
        <dbReference type="SAM" id="Phobius"/>
    </source>
</evidence>
<dbReference type="Pfam" id="PF02687">
    <property type="entry name" value="FtsX"/>
    <property type="match status" value="2"/>
</dbReference>
<dbReference type="InterPro" id="IPR003838">
    <property type="entry name" value="ABC3_permease_C"/>
</dbReference>
<evidence type="ECO:0000259" key="8">
    <source>
        <dbReference type="Pfam" id="PF12704"/>
    </source>
</evidence>
<feature type="transmembrane region" description="Helical" evidence="6">
    <location>
        <begin position="359"/>
        <end position="378"/>
    </location>
</feature>
<feature type="transmembrane region" description="Helical" evidence="6">
    <location>
        <begin position="743"/>
        <end position="762"/>
    </location>
</feature>